<dbReference type="PRINTS" id="PR00039">
    <property type="entry name" value="HTHLYSR"/>
</dbReference>
<dbReference type="Gene3D" id="1.10.10.10">
    <property type="entry name" value="Winged helix-like DNA-binding domain superfamily/Winged helix DNA-binding domain"/>
    <property type="match status" value="1"/>
</dbReference>
<dbReference type="GO" id="GO:0003677">
    <property type="term" value="F:DNA binding"/>
    <property type="evidence" value="ECO:0007669"/>
    <property type="project" value="UniProtKB-KW"/>
</dbReference>
<evidence type="ECO:0000256" key="2">
    <source>
        <dbReference type="ARBA" id="ARBA00023015"/>
    </source>
</evidence>
<dbReference type="PANTHER" id="PTHR30346:SF0">
    <property type="entry name" value="HCA OPERON TRANSCRIPTIONAL ACTIVATOR HCAR"/>
    <property type="match status" value="1"/>
</dbReference>
<proteinExistence type="inferred from homology"/>
<dbReference type="PROSITE" id="PS50931">
    <property type="entry name" value="HTH_LYSR"/>
    <property type="match status" value="1"/>
</dbReference>
<dbReference type="CDD" id="cd08414">
    <property type="entry name" value="PBP2_LTTR_aromatics_like"/>
    <property type="match status" value="1"/>
</dbReference>
<dbReference type="InterPro" id="IPR036390">
    <property type="entry name" value="WH_DNA-bd_sf"/>
</dbReference>
<protein>
    <submittedName>
        <fullName evidence="7">DNA-binding transcriptional LysR family regulator</fullName>
    </submittedName>
</protein>
<dbReference type="Pfam" id="PF00126">
    <property type="entry name" value="HTH_1"/>
    <property type="match status" value="1"/>
</dbReference>
<dbReference type="SUPFAM" id="SSF53850">
    <property type="entry name" value="Periplasmic binding protein-like II"/>
    <property type="match status" value="1"/>
</dbReference>
<dbReference type="Gene3D" id="3.40.190.10">
    <property type="entry name" value="Periplasmic binding protein-like II"/>
    <property type="match status" value="2"/>
</dbReference>
<evidence type="ECO:0000256" key="5">
    <source>
        <dbReference type="SAM" id="MobiDB-lite"/>
    </source>
</evidence>
<gene>
    <name evidence="7" type="ORF">HDF17_002566</name>
</gene>
<evidence type="ECO:0000313" key="7">
    <source>
        <dbReference type="EMBL" id="NYF80246.1"/>
    </source>
</evidence>
<dbReference type="Proteomes" id="UP000589520">
    <property type="component" value="Unassembled WGS sequence"/>
</dbReference>
<evidence type="ECO:0000256" key="3">
    <source>
        <dbReference type="ARBA" id="ARBA00023125"/>
    </source>
</evidence>
<dbReference type="InterPro" id="IPR036388">
    <property type="entry name" value="WH-like_DNA-bd_sf"/>
</dbReference>
<dbReference type="GO" id="GO:0003700">
    <property type="term" value="F:DNA-binding transcription factor activity"/>
    <property type="evidence" value="ECO:0007669"/>
    <property type="project" value="InterPro"/>
</dbReference>
<keyword evidence="3 7" id="KW-0238">DNA-binding</keyword>
<dbReference type="RefSeq" id="WP_179491513.1">
    <property type="nucleotide sequence ID" value="NZ_JACCCW010000002.1"/>
</dbReference>
<feature type="domain" description="HTH lysR-type" evidence="6">
    <location>
        <begin position="1"/>
        <end position="60"/>
    </location>
</feature>
<evidence type="ECO:0000313" key="8">
    <source>
        <dbReference type="Proteomes" id="UP000589520"/>
    </source>
</evidence>
<dbReference type="InterPro" id="IPR005119">
    <property type="entry name" value="LysR_subst-bd"/>
</dbReference>
<organism evidence="7 8">
    <name type="scientific">Granulicella arctica</name>
    <dbReference type="NCBI Taxonomy" id="940613"/>
    <lineage>
        <taxon>Bacteria</taxon>
        <taxon>Pseudomonadati</taxon>
        <taxon>Acidobacteriota</taxon>
        <taxon>Terriglobia</taxon>
        <taxon>Terriglobales</taxon>
        <taxon>Acidobacteriaceae</taxon>
        <taxon>Granulicella</taxon>
    </lineage>
</organism>
<dbReference type="InterPro" id="IPR000847">
    <property type="entry name" value="LysR_HTH_N"/>
</dbReference>
<evidence type="ECO:0000259" key="6">
    <source>
        <dbReference type="PROSITE" id="PS50931"/>
    </source>
</evidence>
<feature type="compositionally biased region" description="Basic and acidic residues" evidence="5">
    <location>
        <begin position="311"/>
        <end position="323"/>
    </location>
</feature>
<keyword evidence="4" id="KW-0804">Transcription</keyword>
<dbReference type="EMBL" id="JACCCW010000002">
    <property type="protein sequence ID" value="NYF80246.1"/>
    <property type="molecule type" value="Genomic_DNA"/>
</dbReference>
<reference evidence="7 8" key="1">
    <citation type="submission" date="2020-07" db="EMBL/GenBank/DDBJ databases">
        <title>Genomic Encyclopedia of Type Strains, Phase IV (KMG-V): Genome sequencing to study the core and pangenomes of soil and plant-associated prokaryotes.</title>
        <authorList>
            <person name="Whitman W."/>
        </authorList>
    </citation>
    <scope>NUCLEOTIDE SEQUENCE [LARGE SCALE GENOMIC DNA]</scope>
    <source>
        <strain evidence="7 8">X4EP2</strain>
    </source>
</reference>
<comment type="similarity">
    <text evidence="1">Belongs to the LysR transcriptional regulatory family.</text>
</comment>
<dbReference type="FunFam" id="1.10.10.10:FF:000001">
    <property type="entry name" value="LysR family transcriptional regulator"/>
    <property type="match status" value="1"/>
</dbReference>
<comment type="caution">
    <text evidence="7">The sequence shown here is derived from an EMBL/GenBank/DDBJ whole genome shotgun (WGS) entry which is preliminary data.</text>
</comment>
<feature type="region of interest" description="Disordered" evidence="5">
    <location>
        <begin position="299"/>
        <end position="323"/>
    </location>
</feature>
<dbReference type="Pfam" id="PF03466">
    <property type="entry name" value="LysR_substrate"/>
    <property type="match status" value="1"/>
</dbReference>
<dbReference type="PANTHER" id="PTHR30346">
    <property type="entry name" value="TRANSCRIPTIONAL DUAL REGULATOR HCAR-RELATED"/>
    <property type="match status" value="1"/>
</dbReference>
<evidence type="ECO:0000256" key="4">
    <source>
        <dbReference type="ARBA" id="ARBA00023163"/>
    </source>
</evidence>
<dbReference type="GO" id="GO:0032993">
    <property type="term" value="C:protein-DNA complex"/>
    <property type="evidence" value="ECO:0007669"/>
    <property type="project" value="TreeGrafter"/>
</dbReference>
<sequence length="323" mass="35875">MDFRIRQLQCFLTLSDLLNYGKTARALYMSQPTISFQIKSLEEAFNIKLFERDRQQVRLTDAGYAFREYAQNIMDTVDAAQECLTGLHTRLRLRASFGPVGQFVLLPAVIRMLAAQYPNFELDVAELTTEQQMARIAEGKIDALLMVGAMPVTGLRFDPICTEPLIAFVSCQSHLASQRSISVQELRNVSIIASREKDCRFHKPFLHNLLAPFGITPRIVESPQSCAVQFAYAASGEGIAITTSSMAACTFPGVVAVPFKESLPPMQLGLASMQANETRAMTIFRKVVMECAEAALERSVQATSRPQHGPEAVKHFPNHREAS</sequence>
<evidence type="ECO:0000256" key="1">
    <source>
        <dbReference type="ARBA" id="ARBA00009437"/>
    </source>
</evidence>
<accession>A0A7Y9TGS5</accession>
<keyword evidence="2" id="KW-0805">Transcription regulation</keyword>
<name>A0A7Y9TGS5_9BACT</name>
<dbReference type="AlphaFoldDB" id="A0A7Y9TGS5"/>
<keyword evidence="8" id="KW-1185">Reference proteome</keyword>
<dbReference type="SUPFAM" id="SSF46785">
    <property type="entry name" value="Winged helix' DNA-binding domain"/>
    <property type="match status" value="1"/>
</dbReference>